<dbReference type="InterPro" id="IPR016187">
    <property type="entry name" value="CTDL_fold"/>
</dbReference>
<dbReference type="AlphaFoldDB" id="A0A2K8UH19"/>
<proteinExistence type="predicted"/>
<dbReference type="Gene3D" id="3.90.1580.10">
    <property type="entry name" value="paralog of FGE (formylglycine-generating enzyme)"/>
    <property type="match status" value="1"/>
</dbReference>
<dbReference type="GO" id="GO:0120147">
    <property type="term" value="F:formylglycine-generating oxidase activity"/>
    <property type="evidence" value="ECO:0007669"/>
    <property type="project" value="TreeGrafter"/>
</dbReference>
<dbReference type="EMBL" id="CP020370">
    <property type="protein sequence ID" value="AUB84845.1"/>
    <property type="molecule type" value="Genomic_DNA"/>
</dbReference>
<gene>
    <name evidence="2" type="ORF">THSYN_18970</name>
</gene>
<protein>
    <recommendedName>
        <fullName evidence="1">Sulfatase-modifying factor enzyme-like domain-containing protein</fullName>
    </recommendedName>
</protein>
<evidence type="ECO:0000313" key="3">
    <source>
        <dbReference type="Proteomes" id="UP000232638"/>
    </source>
</evidence>
<dbReference type="PANTHER" id="PTHR23150:SF19">
    <property type="entry name" value="FORMYLGLYCINE-GENERATING ENZYME"/>
    <property type="match status" value="1"/>
</dbReference>
<feature type="domain" description="Sulfatase-modifying factor enzyme-like" evidence="1">
    <location>
        <begin position="51"/>
        <end position="270"/>
    </location>
</feature>
<dbReference type="InterPro" id="IPR051043">
    <property type="entry name" value="Sulfatase_Mod_Factor_Kinase"/>
</dbReference>
<evidence type="ECO:0000259" key="1">
    <source>
        <dbReference type="Pfam" id="PF03781"/>
    </source>
</evidence>
<dbReference type="InterPro" id="IPR042095">
    <property type="entry name" value="SUMF_sf"/>
</dbReference>
<dbReference type="Proteomes" id="UP000232638">
    <property type="component" value="Chromosome"/>
</dbReference>
<keyword evidence="3" id="KW-1185">Reference proteome</keyword>
<accession>A0A2K8UH19</accession>
<dbReference type="KEGG" id="tsy:THSYN_18970"/>
<dbReference type="PANTHER" id="PTHR23150">
    <property type="entry name" value="SULFATASE MODIFYING FACTOR 1, 2"/>
    <property type="match status" value="1"/>
</dbReference>
<organism evidence="2 3">
    <name type="scientific">Candidatus Thiodictyon syntrophicum</name>
    <dbReference type="NCBI Taxonomy" id="1166950"/>
    <lineage>
        <taxon>Bacteria</taxon>
        <taxon>Pseudomonadati</taxon>
        <taxon>Pseudomonadota</taxon>
        <taxon>Gammaproteobacteria</taxon>
        <taxon>Chromatiales</taxon>
        <taxon>Chromatiaceae</taxon>
        <taxon>Thiodictyon</taxon>
    </lineage>
</organism>
<reference evidence="2 3" key="1">
    <citation type="submission" date="2017-03" db="EMBL/GenBank/DDBJ databases">
        <title>Complete genome sequence of Candidatus 'Thiodictyon syntrophicum' sp. nov. strain Cad16T, a photolithoautotroph purple sulfur bacterium isolated from an alpine meromictic lake.</title>
        <authorList>
            <person name="Luedin S.M."/>
            <person name="Pothier J.F."/>
            <person name="Danza F."/>
            <person name="Storelli N."/>
            <person name="Wittwer M."/>
            <person name="Tonolla M."/>
        </authorList>
    </citation>
    <scope>NUCLEOTIDE SEQUENCE [LARGE SCALE GENOMIC DNA]</scope>
    <source>
        <strain evidence="2 3">Cad16T</strain>
    </source>
</reference>
<dbReference type="Pfam" id="PF03781">
    <property type="entry name" value="FGE-sulfatase"/>
    <property type="match status" value="1"/>
</dbReference>
<evidence type="ECO:0000313" key="2">
    <source>
        <dbReference type="EMBL" id="AUB84845.1"/>
    </source>
</evidence>
<name>A0A2K8UH19_9GAMM</name>
<sequence>MLRWQPAAPKRPEGTWRPELNLWPWAAEIGVDRFGLWALLDVRGVPYLLRWIPAGRFLMGSPEDEPERNDDETQHEVELTRGFWLGETAVSQALWHAAMGNNPSRRKGADLPVEQVPWGECQIFVAKLAGMAPGLGPRLPTEAEWEYACRAGTRTAFSFGDMLDTGRANYNGDYAYNKGPKGEYRQRALPVWSVAPNPWGLYQMLGNVYEWCEDWYGAYPTGPVSDPAGPAEGSYRVLRGGAWLSFGRCLRSAFRRRTGYSHADIGLRLAGGFDPQASQAGQAEAGTMTADGRA</sequence>
<dbReference type="InterPro" id="IPR005532">
    <property type="entry name" value="SUMF_dom"/>
</dbReference>
<dbReference type="SUPFAM" id="SSF56436">
    <property type="entry name" value="C-type lectin-like"/>
    <property type="match status" value="1"/>
</dbReference>